<feature type="signal peptide" evidence="12">
    <location>
        <begin position="1"/>
        <end position="17"/>
    </location>
</feature>
<gene>
    <name evidence="15" type="ORF">TcWFU_007641</name>
</gene>
<feature type="compositionally biased region" description="Polar residues" evidence="10">
    <location>
        <begin position="623"/>
        <end position="640"/>
    </location>
</feature>
<keyword evidence="3" id="KW-0217">Developmental protein</keyword>
<dbReference type="InterPro" id="IPR036790">
    <property type="entry name" value="Frizzled_dom_sf"/>
</dbReference>
<feature type="chain" id="PRO_5045755043" evidence="12">
    <location>
        <begin position="18"/>
        <end position="711"/>
    </location>
</feature>
<dbReference type="Pfam" id="PF01392">
    <property type="entry name" value="Fz"/>
    <property type="match status" value="1"/>
</dbReference>
<keyword evidence="16" id="KW-1185">Reference proteome</keyword>
<dbReference type="SMART" id="SM00063">
    <property type="entry name" value="FRI"/>
    <property type="match status" value="1"/>
</dbReference>
<dbReference type="PANTHER" id="PTHR11309">
    <property type="entry name" value="FRIZZLED"/>
    <property type="match status" value="1"/>
</dbReference>
<evidence type="ECO:0000256" key="10">
    <source>
        <dbReference type="SAM" id="MobiDB-lite"/>
    </source>
</evidence>
<evidence type="ECO:0000256" key="11">
    <source>
        <dbReference type="SAM" id="Phobius"/>
    </source>
</evidence>
<keyword evidence="6 11" id="KW-0472">Membrane</keyword>
<feature type="transmembrane region" description="Helical" evidence="11">
    <location>
        <begin position="438"/>
        <end position="463"/>
    </location>
</feature>
<evidence type="ECO:0000256" key="12">
    <source>
        <dbReference type="SAM" id="SignalP"/>
    </source>
</evidence>
<dbReference type="Gene3D" id="1.20.1070.10">
    <property type="entry name" value="Rhodopsin 7-helix transmembrane proteins"/>
    <property type="match status" value="1"/>
</dbReference>
<feature type="domain" description="G-protein coupled receptors family 2 profile 2" evidence="14">
    <location>
        <begin position="201"/>
        <end position="554"/>
    </location>
</feature>
<reference evidence="15 16" key="1">
    <citation type="journal article" date="2022" name="Front. Cell. Infect. Microbiol.">
        <title>The Genomes of Two Strains of Taenia crassiceps the Animal Model for the Study of Human Cysticercosis.</title>
        <authorList>
            <person name="Bobes R.J."/>
            <person name="Estrada K."/>
            <person name="Rios-Valencia D.G."/>
            <person name="Calderon-Gallegos A."/>
            <person name="de la Torre P."/>
            <person name="Carrero J.C."/>
            <person name="Sanchez-Flores A."/>
            <person name="Laclette J.P."/>
        </authorList>
    </citation>
    <scope>NUCLEOTIDE SEQUENCE [LARGE SCALE GENOMIC DNA]</scope>
    <source>
        <strain evidence="15">WFUcys</strain>
    </source>
</reference>
<dbReference type="InterPro" id="IPR017981">
    <property type="entry name" value="GPCR_2-like_7TM"/>
</dbReference>
<dbReference type="InterPro" id="IPR000539">
    <property type="entry name" value="Frizzled/Smoothened_7TM"/>
</dbReference>
<dbReference type="PRINTS" id="PR00489">
    <property type="entry name" value="FRIZZLED"/>
</dbReference>
<keyword evidence="4 11" id="KW-0812">Transmembrane</keyword>
<evidence type="ECO:0000313" key="15">
    <source>
        <dbReference type="EMBL" id="KAL5105879.1"/>
    </source>
</evidence>
<dbReference type="Pfam" id="PF01534">
    <property type="entry name" value="Frizzled"/>
    <property type="match status" value="1"/>
</dbReference>
<feature type="transmembrane region" description="Helical" evidence="11">
    <location>
        <begin position="239"/>
        <end position="259"/>
    </location>
</feature>
<comment type="caution">
    <text evidence="9">Lacks conserved residue(s) required for the propagation of feature annotation.</text>
</comment>
<dbReference type="EMBL" id="JAKROA010000007">
    <property type="protein sequence ID" value="KAL5105879.1"/>
    <property type="molecule type" value="Genomic_DNA"/>
</dbReference>
<evidence type="ECO:0000259" key="14">
    <source>
        <dbReference type="PROSITE" id="PS50261"/>
    </source>
</evidence>
<sequence>MVSAALVLSFLLHLSVCIDIQRGPENPYAETSKCELIRIPACQGLPYNTTILPNIMGHTSQEEAGQDITQYNSLVKIPCSPSLKLFLCSLYFPVCTQLHKPLPPCRSLCEQNRQRCEPIMRSFSFQWPASMQCENFPENGLCVSEDKPETKETVEATLECPEEMRVPSSFEFRIRLNSKQVIPNCGMPCNRHFFSQSKRIKFSRLWIGLWSGLCAASTLFTILTFFIDINRFQYPERPIIFLSMCYFMVAVTYITGLSLGDKISCSGPFPPASFDSASSLTSKPLSPSSSSSSYPLLITQGTKFEGCTILFMMLYFFSMAGHIWWVVLTVTWYLAARCHWAHEAIFRNAQYLHFAAWAIPAAMTICLLAMGKVDGDPLSGVCFTGLTDPTIVRYFLVAPLCISLLLGACFLIAGFVSLFKIRTIIKTGGSKTNDLEKLIFRIGVFSLLYLLPAAVVIACYIYESQKMDRWMLTWYTNEVCRNFDLRKIAGSSKCIAQLHQILGDTEPVSPTSGGDVFDKMDTPTFELFMIKYLMTLIVGITSGIWVWSSKTLHSWHVFFARICRCTPPPPQLLPTSQGIQQAAAAQGNRQMQNRSGFPAVKGTQQQQQALLDGGKMSMAELGGSTNWSRGQPSGAPTSAENPGGVPHAGVYPVTPSVPQLTNVTISSFASLFEYVFTSSPHTIVIRVYYYYYFYFVSPSSCQRAHPPMNNE</sequence>
<feature type="disulfide bond" evidence="9">
    <location>
        <begin position="42"/>
        <end position="88"/>
    </location>
</feature>
<dbReference type="Proteomes" id="UP001651158">
    <property type="component" value="Unassembled WGS sequence"/>
</dbReference>
<evidence type="ECO:0000256" key="8">
    <source>
        <dbReference type="ARBA" id="ARBA00023170"/>
    </source>
</evidence>
<dbReference type="InterPro" id="IPR020067">
    <property type="entry name" value="Frizzled_dom"/>
</dbReference>
<dbReference type="PROSITE" id="PS50261">
    <property type="entry name" value="G_PROTEIN_RECEP_F2_4"/>
    <property type="match status" value="1"/>
</dbReference>
<feature type="disulfide bond" evidence="9">
    <location>
        <begin position="34"/>
        <end position="95"/>
    </location>
</feature>
<dbReference type="Gene3D" id="1.10.2000.10">
    <property type="entry name" value="Frizzled cysteine-rich domain"/>
    <property type="match status" value="1"/>
</dbReference>
<proteinExistence type="inferred from homology"/>
<feature type="transmembrane region" description="Helical" evidence="11">
    <location>
        <begin position="527"/>
        <end position="547"/>
    </location>
</feature>
<name>A0ABR4Q8S5_9CEST</name>
<evidence type="ECO:0000313" key="16">
    <source>
        <dbReference type="Proteomes" id="UP001651158"/>
    </source>
</evidence>
<comment type="subcellular location">
    <subcellularLocation>
        <location evidence="1">Membrane</location>
        <topology evidence="1">Multi-pass membrane protein</topology>
    </subcellularLocation>
</comment>
<keyword evidence="7 9" id="KW-1015">Disulfide bond</keyword>
<feature type="transmembrane region" description="Helical" evidence="11">
    <location>
        <begin position="391"/>
        <end position="418"/>
    </location>
</feature>
<dbReference type="SUPFAM" id="SSF63501">
    <property type="entry name" value="Frizzled cysteine-rich domain"/>
    <property type="match status" value="1"/>
</dbReference>
<dbReference type="InterPro" id="IPR015526">
    <property type="entry name" value="Frizzled/SFRP"/>
</dbReference>
<protein>
    <submittedName>
        <fullName evidence="15">Frizzled-1</fullName>
    </submittedName>
</protein>
<comment type="caution">
    <text evidence="15">The sequence shown here is derived from an EMBL/GenBank/DDBJ whole genome shotgun (WGS) entry which is preliminary data.</text>
</comment>
<feature type="domain" description="FZ" evidence="13">
    <location>
        <begin position="29"/>
        <end position="145"/>
    </location>
</feature>
<evidence type="ECO:0000259" key="13">
    <source>
        <dbReference type="PROSITE" id="PS50038"/>
    </source>
</evidence>
<evidence type="ECO:0000256" key="5">
    <source>
        <dbReference type="ARBA" id="ARBA00022989"/>
    </source>
</evidence>
<dbReference type="PANTHER" id="PTHR11309:SF47">
    <property type="entry name" value="FRIZZLED"/>
    <property type="match status" value="1"/>
</dbReference>
<feature type="transmembrane region" description="Helical" evidence="11">
    <location>
        <begin position="354"/>
        <end position="371"/>
    </location>
</feature>
<evidence type="ECO:0000256" key="9">
    <source>
        <dbReference type="PROSITE-ProRule" id="PRU00090"/>
    </source>
</evidence>
<comment type="similarity">
    <text evidence="2">Belongs to the G-protein coupled receptor Fz/Smo family.</text>
</comment>
<keyword evidence="5 11" id="KW-1133">Transmembrane helix</keyword>
<evidence type="ECO:0000256" key="7">
    <source>
        <dbReference type="ARBA" id="ARBA00023157"/>
    </source>
</evidence>
<evidence type="ECO:0000256" key="4">
    <source>
        <dbReference type="ARBA" id="ARBA00022692"/>
    </source>
</evidence>
<feature type="transmembrane region" description="Helical" evidence="11">
    <location>
        <begin position="205"/>
        <end position="227"/>
    </location>
</feature>
<keyword evidence="8" id="KW-0675">Receptor</keyword>
<dbReference type="CDD" id="cd15034">
    <property type="entry name" value="7tmF_FZD1_2_7-like"/>
    <property type="match status" value="1"/>
</dbReference>
<feature type="region of interest" description="Disordered" evidence="10">
    <location>
        <begin position="622"/>
        <end position="647"/>
    </location>
</feature>
<feature type="disulfide bond" evidence="9">
    <location>
        <begin position="109"/>
        <end position="133"/>
    </location>
</feature>
<dbReference type="PROSITE" id="PS50038">
    <property type="entry name" value="FZ"/>
    <property type="match status" value="1"/>
</dbReference>
<keyword evidence="12" id="KW-0732">Signal</keyword>
<evidence type="ECO:0000256" key="3">
    <source>
        <dbReference type="ARBA" id="ARBA00022473"/>
    </source>
</evidence>
<evidence type="ECO:0000256" key="2">
    <source>
        <dbReference type="ARBA" id="ARBA00008077"/>
    </source>
</evidence>
<evidence type="ECO:0000256" key="1">
    <source>
        <dbReference type="ARBA" id="ARBA00004141"/>
    </source>
</evidence>
<evidence type="ECO:0000256" key="6">
    <source>
        <dbReference type="ARBA" id="ARBA00023136"/>
    </source>
</evidence>
<organism evidence="15 16">
    <name type="scientific">Taenia crassiceps</name>
    <dbReference type="NCBI Taxonomy" id="6207"/>
    <lineage>
        <taxon>Eukaryota</taxon>
        <taxon>Metazoa</taxon>
        <taxon>Spiralia</taxon>
        <taxon>Lophotrochozoa</taxon>
        <taxon>Platyhelminthes</taxon>
        <taxon>Cestoda</taxon>
        <taxon>Eucestoda</taxon>
        <taxon>Cyclophyllidea</taxon>
        <taxon>Taeniidae</taxon>
        <taxon>Taenia</taxon>
    </lineage>
</organism>
<feature type="transmembrane region" description="Helical" evidence="11">
    <location>
        <begin position="309"/>
        <end position="334"/>
    </location>
</feature>
<dbReference type="SMART" id="SM01330">
    <property type="entry name" value="Frizzled"/>
    <property type="match status" value="1"/>
</dbReference>
<accession>A0ABR4Q8S5</accession>